<dbReference type="PROSITE" id="PS50097">
    <property type="entry name" value="BTB"/>
    <property type="match status" value="1"/>
</dbReference>
<dbReference type="InterPro" id="IPR002083">
    <property type="entry name" value="MATH/TRAF_dom"/>
</dbReference>
<dbReference type="PROSITE" id="PS50144">
    <property type="entry name" value="MATH"/>
    <property type="match status" value="1"/>
</dbReference>
<dbReference type="Proteomes" id="UP000046392">
    <property type="component" value="Unplaced"/>
</dbReference>
<dbReference type="InterPro" id="IPR008974">
    <property type="entry name" value="TRAF-like"/>
</dbReference>
<dbReference type="Gene3D" id="2.60.210.10">
    <property type="entry name" value="Apoptosis, Tumor Necrosis Factor Receptor Associated Protein 2, Chain A"/>
    <property type="match status" value="1"/>
</dbReference>
<dbReference type="GO" id="GO:0030163">
    <property type="term" value="P:protein catabolic process"/>
    <property type="evidence" value="ECO:0007669"/>
    <property type="project" value="UniProtKB-ARBA"/>
</dbReference>
<dbReference type="Pfam" id="PF22486">
    <property type="entry name" value="MATH_2"/>
    <property type="match status" value="1"/>
</dbReference>
<accession>A0A0N5BJI0</accession>
<dbReference type="Gene3D" id="3.30.710.10">
    <property type="entry name" value="Potassium Channel Kv1.1, Chain A"/>
    <property type="match status" value="1"/>
</dbReference>
<dbReference type="SUPFAM" id="SSF54695">
    <property type="entry name" value="POZ domain"/>
    <property type="match status" value="1"/>
</dbReference>
<feature type="domain" description="BTB" evidence="1">
    <location>
        <begin position="191"/>
        <end position="258"/>
    </location>
</feature>
<organism evidence="3 4">
    <name type="scientific">Strongyloides papillosus</name>
    <name type="common">Intestinal threadworm</name>
    <dbReference type="NCBI Taxonomy" id="174720"/>
    <lineage>
        <taxon>Eukaryota</taxon>
        <taxon>Metazoa</taxon>
        <taxon>Ecdysozoa</taxon>
        <taxon>Nematoda</taxon>
        <taxon>Chromadorea</taxon>
        <taxon>Rhabditida</taxon>
        <taxon>Tylenchina</taxon>
        <taxon>Panagrolaimomorpha</taxon>
        <taxon>Strongyloidoidea</taxon>
        <taxon>Strongyloididae</taxon>
        <taxon>Strongyloides</taxon>
    </lineage>
</organism>
<dbReference type="SUPFAM" id="SSF49599">
    <property type="entry name" value="TRAF domain-like"/>
    <property type="match status" value="1"/>
</dbReference>
<dbReference type="WBParaSite" id="SPAL_0000610600.1">
    <property type="protein sequence ID" value="SPAL_0000610600.1"/>
    <property type="gene ID" value="SPAL_0000610600"/>
</dbReference>
<protein>
    <submittedName>
        <fullName evidence="4">BTB domain-containing protein</fullName>
    </submittedName>
</protein>
<feature type="domain" description="MATH" evidence="2">
    <location>
        <begin position="22"/>
        <end position="152"/>
    </location>
</feature>
<evidence type="ECO:0000259" key="2">
    <source>
        <dbReference type="PROSITE" id="PS50144"/>
    </source>
</evidence>
<dbReference type="STRING" id="174720.A0A0N5BJI0"/>
<reference evidence="4" key="1">
    <citation type="submission" date="2017-02" db="UniProtKB">
        <authorList>
            <consortium name="WormBaseParasite"/>
        </authorList>
    </citation>
    <scope>IDENTIFICATION</scope>
</reference>
<keyword evidence="3" id="KW-1185">Reference proteome</keyword>
<name>A0A0N5BJI0_STREA</name>
<evidence type="ECO:0000313" key="3">
    <source>
        <dbReference type="Proteomes" id="UP000046392"/>
    </source>
</evidence>
<evidence type="ECO:0000259" key="1">
    <source>
        <dbReference type="PROSITE" id="PS50097"/>
    </source>
</evidence>
<sequence length="351" mass="40320">MPSNESSSNPNNRLISKKNIEKAGIVWAIDKFSICKEKPGELRQSPIFSSNTDDKIKWSLLMYPNGNEDKNKDYISLYLKWEEIDNIDVRAMWIFYVKNFEGEKKYIKFTNTTKFNGNEMLCGNSKFFKRDLLFKSDSKFLVNDTLILGCEIFYFCGLESNANTQTNNNGNEPLNTLTNDFGRMLESAKFSDCVVKVGDSKIRAHKQILASRSEVFDHILTGKQHEPTPNVIEIDKFSPKAVKEMIKYLYTGNLPEMDEMACEMLAIGDEYILNPLKSKAEESLINSLTKDNICDYLVKSEAHSAEILQKWCLRFIYLNPEITVNISEWDKVADVHPLLVGKLFMIFANIE</sequence>
<dbReference type="InterPro" id="IPR000210">
    <property type="entry name" value="BTB/POZ_dom"/>
</dbReference>
<dbReference type="SMART" id="SM00225">
    <property type="entry name" value="BTB"/>
    <property type="match status" value="1"/>
</dbReference>
<dbReference type="AlphaFoldDB" id="A0A0N5BJI0"/>
<dbReference type="PANTHER" id="PTHR24413">
    <property type="entry name" value="SPECKLE-TYPE POZ PROTEIN"/>
    <property type="match status" value="1"/>
</dbReference>
<dbReference type="InterPro" id="IPR011333">
    <property type="entry name" value="SKP1/BTB/POZ_sf"/>
</dbReference>
<proteinExistence type="predicted"/>
<evidence type="ECO:0000313" key="4">
    <source>
        <dbReference type="WBParaSite" id="SPAL_0000610600.1"/>
    </source>
</evidence>
<dbReference type="Pfam" id="PF00651">
    <property type="entry name" value="BTB"/>
    <property type="match status" value="1"/>
</dbReference>